<keyword evidence="3" id="KW-1185">Reference proteome</keyword>
<dbReference type="Proteomes" id="UP000441754">
    <property type="component" value="Unassembled WGS sequence"/>
</dbReference>
<organism evidence="2 3">
    <name type="scientific">Larkinella terrae</name>
    <dbReference type="NCBI Taxonomy" id="2025311"/>
    <lineage>
        <taxon>Bacteria</taxon>
        <taxon>Pseudomonadati</taxon>
        <taxon>Bacteroidota</taxon>
        <taxon>Cytophagia</taxon>
        <taxon>Cytophagales</taxon>
        <taxon>Spirosomataceae</taxon>
        <taxon>Larkinella</taxon>
    </lineage>
</organism>
<keyword evidence="1" id="KW-0472">Membrane</keyword>
<feature type="transmembrane region" description="Helical" evidence="1">
    <location>
        <begin position="50"/>
        <end position="71"/>
    </location>
</feature>
<sequence>MQNANELQSPLRPSSLTRRAIIGAGIGLLLIGIFLLGVKNPNPNWPKLWMLRPLVIVPLAGATGGAVYYFLDYLRYQNGWNANLVKTASLLIFLIGLWMGIVLGLDGTLWN</sequence>
<feature type="transmembrane region" description="Helical" evidence="1">
    <location>
        <begin position="20"/>
        <end position="38"/>
    </location>
</feature>
<feature type="transmembrane region" description="Helical" evidence="1">
    <location>
        <begin position="83"/>
        <end position="105"/>
    </location>
</feature>
<comment type="caution">
    <text evidence="2">The sequence shown here is derived from an EMBL/GenBank/DDBJ whole genome shotgun (WGS) entry which is preliminary data.</text>
</comment>
<dbReference type="OrthoDB" id="770034at2"/>
<keyword evidence="1" id="KW-1133">Transmembrane helix</keyword>
<name>A0A7K0EL19_9BACT</name>
<reference evidence="2 3" key="1">
    <citation type="journal article" date="2018" name="Antonie Van Leeuwenhoek">
        <title>Larkinella terrae sp. nov., isolated from soil on Jeju Island, South Korea.</title>
        <authorList>
            <person name="Ten L.N."/>
            <person name="Jeon J."/>
            <person name="Park S.J."/>
            <person name="Park S."/>
            <person name="Lee S.Y."/>
            <person name="Kim M.K."/>
            <person name="Jung H.Y."/>
        </authorList>
    </citation>
    <scope>NUCLEOTIDE SEQUENCE [LARGE SCALE GENOMIC DNA]</scope>
    <source>
        <strain evidence="2 3">KCTC 52001</strain>
    </source>
</reference>
<evidence type="ECO:0000313" key="3">
    <source>
        <dbReference type="Proteomes" id="UP000441754"/>
    </source>
</evidence>
<proteinExistence type="predicted"/>
<accession>A0A7K0EL19</accession>
<evidence type="ECO:0000256" key="1">
    <source>
        <dbReference type="SAM" id="Phobius"/>
    </source>
</evidence>
<dbReference type="AlphaFoldDB" id="A0A7K0EL19"/>
<gene>
    <name evidence="2" type="ORF">GJJ30_12675</name>
</gene>
<keyword evidence="1" id="KW-0812">Transmembrane</keyword>
<protein>
    <submittedName>
        <fullName evidence="2">Potassium transporter KefB</fullName>
    </submittedName>
</protein>
<evidence type="ECO:0000313" key="2">
    <source>
        <dbReference type="EMBL" id="MRS62148.1"/>
    </source>
</evidence>
<dbReference type="EMBL" id="WJXZ01000006">
    <property type="protein sequence ID" value="MRS62148.1"/>
    <property type="molecule type" value="Genomic_DNA"/>
</dbReference>
<dbReference type="RefSeq" id="WP_154175521.1">
    <property type="nucleotide sequence ID" value="NZ_WJXZ01000006.1"/>
</dbReference>